<dbReference type="FunFam" id="3.40.800.10:FF:000012">
    <property type="entry name" value="Arginase"/>
    <property type="match status" value="1"/>
</dbReference>
<evidence type="ECO:0000256" key="9">
    <source>
        <dbReference type="ARBA" id="ARBA00047391"/>
    </source>
</evidence>
<dbReference type="InterPro" id="IPR006035">
    <property type="entry name" value="Ureohydrolase"/>
</dbReference>
<evidence type="ECO:0000256" key="11">
    <source>
        <dbReference type="RuleBase" id="RU361159"/>
    </source>
</evidence>
<dbReference type="Pfam" id="PF00491">
    <property type="entry name" value="Arginase"/>
    <property type="match status" value="1"/>
</dbReference>
<evidence type="ECO:0000256" key="1">
    <source>
        <dbReference type="ARBA" id="ARBA00005098"/>
    </source>
</evidence>
<accession>A0A224YTT6</accession>
<dbReference type="GO" id="GO:0005829">
    <property type="term" value="C:cytosol"/>
    <property type="evidence" value="ECO:0007669"/>
    <property type="project" value="TreeGrafter"/>
</dbReference>
<evidence type="ECO:0000256" key="5">
    <source>
        <dbReference type="ARBA" id="ARBA00022503"/>
    </source>
</evidence>
<evidence type="ECO:0000256" key="8">
    <source>
        <dbReference type="ARBA" id="ARBA00023211"/>
    </source>
</evidence>
<comment type="catalytic activity">
    <reaction evidence="9 11">
        <text>L-arginine + H2O = urea + L-ornithine</text>
        <dbReference type="Rhea" id="RHEA:20569"/>
        <dbReference type="ChEBI" id="CHEBI:15377"/>
        <dbReference type="ChEBI" id="CHEBI:16199"/>
        <dbReference type="ChEBI" id="CHEBI:32682"/>
        <dbReference type="ChEBI" id="CHEBI:46911"/>
        <dbReference type="EC" id="3.5.3.1"/>
    </reaction>
</comment>
<evidence type="ECO:0000313" key="13">
    <source>
        <dbReference type="EMBL" id="MAA17242.1"/>
    </source>
</evidence>
<dbReference type="PANTHER" id="PTHR43782:SF3">
    <property type="entry name" value="ARGINASE"/>
    <property type="match status" value="1"/>
</dbReference>
<protein>
    <recommendedName>
        <fullName evidence="3 11">Arginase</fullName>
        <ecNumber evidence="2 11">3.5.3.1</ecNumber>
    </recommendedName>
</protein>
<keyword evidence="6 11" id="KW-0479">Metal-binding</keyword>
<dbReference type="GO" id="GO:0030145">
    <property type="term" value="F:manganese ion binding"/>
    <property type="evidence" value="ECO:0007669"/>
    <property type="project" value="TreeGrafter"/>
</dbReference>
<dbReference type="SUPFAM" id="SSF52768">
    <property type="entry name" value="Arginase/deacetylase"/>
    <property type="match status" value="1"/>
</dbReference>
<evidence type="ECO:0000256" key="6">
    <source>
        <dbReference type="ARBA" id="ARBA00022723"/>
    </source>
</evidence>
<keyword evidence="4 11" id="KW-0835">Urea cycle</keyword>
<evidence type="ECO:0000256" key="4">
    <source>
        <dbReference type="ARBA" id="ARBA00022436"/>
    </source>
</evidence>
<dbReference type="EC" id="3.5.3.1" evidence="2 11"/>
<evidence type="ECO:0000256" key="10">
    <source>
        <dbReference type="PROSITE-ProRule" id="PRU00742"/>
    </source>
</evidence>
<dbReference type="GO" id="GO:0004053">
    <property type="term" value="F:arginase activity"/>
    <property type="evidence" value="ECO:0007669"/>
    <property type="project" value="UniProtKB-EC"/>
</dbReference>
<keyword evidence="7 11" id="KW-0378">Hydrolase</keyword>
<evidence type="ECO:0000256" key="12">
    <source>
        <dbReference type="SAM" id="SignalP"/>
    </source>
</evidence>
<comment type="cofactor">
    <cofactor evidence="11">
        <name>Mn(2+)</name>
        <dbReference type="ChEBI" id="CHEBI:29035"/>
    </cofactor>
    <text evidence="11">Binds 2 manganese ions per subunit.</text>
</comment>
<dbReference type="UniPathway" id="UPA00158">
    <property type="reaction ID" value="UER00270"/>
</dbReference>
<proteinExistence type="inferred from homology"/>
<keyword evidence="5 11" id="KW-0056">Arginine metabolism</keyword>
<keyword evidence="12" id="KW-0732">Signal</keyword>
<feature type="chain" id="PRO_5013075936" description="Arginase" evidence="12">
    <location>
        <begin position="29"/>
        <end position="373"/>
    </location>
</feature>
<feature type="signal peptide" evidence="12">
    <location>
        <begin position="1"/>
        <end position="28"/>
    </location>
</feature>
<reference evidence="13" key="1">
    <citation type="journal article" date="2017" name="Parasit. Vectors">
        <title>Sialotranscriptomics of Rhipicephalus zambeziensis reveals intricate expression profiles of secretory proteins and suggests tight temporal transcriptional regulation during blood-feeding.</title>
        <authorList>
            <person name="de Castro M.H."/>
            <person name="de Klerk D."/>
            <person name="Pienaar R."/>
            <person name="Rees D.J.G."/>
            <person name="Mans B.J."/>
        </authorList>
    </citation>
    <scope>NUCLEOTIDE SEQUENCE</scope>
    <source>
        <tissue evidence="13">Salivary glands</tissue>
    </source>
</reference>
<dbReference type="PROSITE" id="PS51409">
    <property type="entry name" value="ARGINASE_2"/>
    <property type="match status" value="1"/>
</dbReference>
<organism evidence="13">
    <name type="scientific">Rhipicephalus zambeziensis</name>
    <dbReference type="NCBI Taxonomy" id="60191"/>
    <lineage>
        <taxon>Eukaryota</taxon>
        <taxon>Metazoa</taxon>
        <taxon>Ecdysozoa</taxon>
        <taxon>Arthropoda</taxon>
        <taxon>Chelicerata</taxon>
        <taxon>Arachnida</taxon>
        <taxon>Acari</taxon>
        <taxon>Parasitiformes</taxon>
        <taxon>Ixodida</taxon>
        <taxon>Ixodoidea</taxon>
        <taxon>Ixodidae</taxon>
        <taxon>Rhipicephalinae</taxon>
        <taxon>Rhipicephalus</taxon>
        <taxon>Rhipicephalus</taxon>
    </lineage>
</organism>
<dbReference type="NCBIfam" id="TIGR01229">
    <property type="entry name" value="rocF_arginase"/>
    <property type="match status" value="1"/>
</dbReference>
<evidence type="ECO:0000256" key="2">
    <source>
        <dbReference type="ARBA" id="ARBA00012168"/>
    </source>
</evidence>
<keyword evidence="8 11" id="KW-0464">Manganese</keyword>
<dbReference type="EMBL" id="GFPF01006096">
    <property type="protein sequence ID" value="MAA17242.1"/>
    <property type="molecule type" value="Transcribed_RNA"/>
</dbReference>
<comment type="pathway">
    <text evidence="1 11">Nitrogen metabolism; urea cycle; L-ornithine and urea from L-arginine: step 1/1.</text>
</comment>
<evidence type="ECO:0000256" key="7">
    <source>
        <dbReference type="ARBA" id="ARBA00022801"/>
    </source>
</evidence>
<comment type="similarity">
    <text evidence="10 11">Belongs to the arginase family.</text>
</comment>
<dbReference type="AlphaFoldDB" id="A0A224YTT6"/>
<dbReference type="Gene3D" id="3.40.800.10">
    <property type="entry name" value="Ureohydrolase domain"/>
    <property type="match status" value="1"/>
</dbReference>
<evidence type="ECO:0000256" key="3">
    <source>
        <dbReference type="ARBA" id="ARBA00018123"/>
    </source>
</evidence>
<dbReference type="CDD" id="cd09989">
    <property type="entry name" value="Arginase"/>
    <property type="match status" value="1"/>
</dbReference>
<dbReference type="InterPro" id="IPR023696">
    <property type="entry name" value="Ureohydrolase_dom_sf"/>
</dbReference>
<name>A0A224YTT6_9ACAR</name>
<dbReference type="GO" id="GO:0006525">
    <property type="term" value="P:arginine metabolic process"/>
    <property type="evidence" value="ECO:0007669"/>
    <property type="project" value="UniProtKB-KW"/>
</dbReference>
<dbReference type="GO" id="GO:0000050">
    <property type="term" value="P:urea cycle"/>
    <property type="evidence" value="ECO:0007669"/>
    <property type="project" value="UniProtKB-UniPathway"/>
</dbReference>
<sequence>MVRSSALLSLRKLLFPLLLIAGPACLEGRPLSDERSGNSSSAAAYFRSNWREIGVLGVPIHQGQPKPGVEKGPQFLRDAGLLDQLRDLGHEVKDFGDVSVEGDPSVTDCGARNSDVVGKTNKNVRDAVAKVLGSGRVSLNLGGDHTLSIGSVSGHAQSVDTEVALIWIDAHGDINTPSSSTSGNMHGMPLSFLVHEMAPYVVKPKGLEWVEPCIHKDNLAYIGLRDVDPYERYFMNHLGIRTYDMADIDRLGIRGVTQRILQEINPTGEKSLHISYDIDSIDKMIAPSTGTPVLGGLSLREALVIAEEVSKSGQLRVLDLAEVNPELGSEQDARNTVDCGVRLVDSFFGSRRGGNLPLENDPKVTDPSCVTCQ</sequence>
<dbReference type="GO" id="GO:0005634">
    <property type="term" value="C:nucleus"/>
    <property type="evidence" value="ECO:0007669"/>
    <property type="project" value="TreeGrafter"/>
</dbReference>
<dbReference type="PANTHER" id="PTHR43782">
    <property type="entry name" value="ARGINASE"/>
    <property type="match status" value="1"/>
</dbReference>
<dbReference type="PRINTS" id="PR00116">
    <property type="entry name" value="ARGINASE"/>
</dbReference>
<dbReference type="InterPro" id="IPR014033">
    <property type="entry name" value="Arginase"/>
</dbReference>